<keyword evidence="4" id="KW-1185">Reference proteome</keyword>
<keyword evidence="1" id="KW-0175">Coiled coil</keyword>
<feature type="coiled-coil region" evidence="1">
    <location>
        <begin position="588"/>
        <end position="690"/>
    </location>
</feature>
<feature type="compositionally biased region" description="Basic and acidic residues" evidence="2">
    <location>
        <begin position="422"/>
        <end position="444"/>
    </location>
</feature>
<feature type="compositionally biased region" description="Basic and acidic residues" evidence="2">
    <location>
        <begin position="358"/>
        <end position="385"/>
    </location>
</feature>
<feature type="compositionally biased region" description="Basic and acidic residues" evidence="2">
    <location>
        <begin position="294"/>
        <end position="311"/>
    </location>
</feature>
<name>A0AAD1Y2D6_EUPCR</name>
<feature type="coiled-coil region" evidence="1">
    <location>
        <begin position="772"/>
        <end position="808"/>
    </location>
</feature>
<evidence type="ECO:0000256" key="1">
    <source>
        <dbReference type="SAM" id="Coils"/>
    </source>
</evidence>
<gene>
    <name evidence="3" type="ORF">ECRASSUSDP1_LOCUS24139</name>
</gene>
<feature type="compositionally biased region" description="Basic and acidic residues" evidence="2">
    <location>
        <begin position="453"/>
        <end position="471"/>
    </location>
</feature>
<feature type="compositionally biased region" description="Basic and acidic residues" evidence="2">
    <location>
        <begin position="128"/>
        <end position="193"/>
    </location>
</feature>
<evidence type="ECO:0000313" key="3">
    <source>
        <dbReference type="EMBL" id="CAI2382660.1"/>
    </source>
</evidence>
<evidence type="ECO:0000313" key="4">
    <source>
        <dbReference type="Proteomes" id="UP001295684"/>
    </source>
</evidence>
<feature type="region of interest" description="Disordered" evidence="2">
    <location>
        <begin position="1"/>
        <end position="471"/>
    </location>
</feature>
<feature type="compositionally biased region" description="Polar residues" evidence="2">
    <location>
        <begin position="324"/>
        <end position="333"/>
    </location>
</feature>
<dbReference type="Proteomes" id="UP001295684">
    <property type="component" value="Unassembled WGS sequence"/>
</dbReference>
<protein>
    <submittedName>
        <fullName evidence="3">Uncharacterized protein</fullName>
    </submittedName>
</protein>
<evidence type="ECO:0000256" key="2">
    <source>
        <dbReference type="SAM" id="MobiDB-lite"/>
    </source>
</evidence>
<feature type="compositionally biased region" description="Acidic residues" evidence="2">
    <location>
        <begin position="932"/>
        <end position="951"/>
    </location>
</feature>
<organism evidence="3 4">
    <name type="scientific">Euplotes crassus</name>
    <dbReference type="NCBI Taxonomy" id="5936"/>
    <lineage>
        <taxon>Eukaryota</taxon>
        <taxon>Sar</taxon>
        <taxon>Alveolata</taxon>
        <taxon>Ciliophora</taxon>
        <taxon>Intramacronucleata</taxon>
        <taxon>Spirotrichea</taxon>
        <taxon>Hypotrichia</taxon>
        <taxon>Euplotida</taxon>
        <taxon>Euplotidae</taxon>
        <taxon>Moneuplotes</taxon>
    </lineage>
</organism>
<feature type="compositionally biased region" description="Polar residues" evidence="2">
    <location>
        <begin position="386"/>
        <end position="396"/>
    </location>
</feature>
<feature type="compositionally biased region" description="Polar residues" evidence="2">
    <location>
        <begin position="7"/>
        <end position="28"/>
    </location>
</feature>
<feature type="region of interest" description="Disordered" evidence="2">
    <location>
        <begin position="874"/>
        <end position="951"/>
    </location>
</feature>
<proteinExistence type="predicted"/>
<comment type="caution">
    <text evidence="3">The sequence shown here is derived from an EMBL/GenBank/DDBJ whole genome shotgun (WGS) entry which is preliminary data.</text>
</comment>
<accession>A0AAD1Y2D6</accession>
<reference evidence="3" key="1">
    <citation type="submission" date="2023-07" db="EMBL/GenBank/DDBJ databases">
        <authorList>
            <consortium name="AG Swart"/>
            <person name="Singh M."/>
            <person name="Singh A."/>
            <person name="Seah K."/>
            <person name="Emmerich C."/>
        </authorList>
    </citation>
    <scope>NUCLEOTIDE SEQUENCE</scope>
    <source>
        <strain evidence="3">DP1</strain>
    </source>
</reference>
<sequence>MDALEELSQNMYGSSQGSGAFSRANNPAVTRFGDNEGADVLRMYPGGDSAGFGSPSQPGRDSLGNFGQDNDPYFGIDRQKDNFQRANNFIDSYVPSRQPGRMDDDTASFDKYSGAGGHYNEPYEDILDSIKGDTYEKPEETGRFKGPSRVDDNYSRRGNDYSDNRSGRHISVEARSIPDFERSQASSRDEDLRSMQPQGFRFTGQSWNKAGPSDNHGSSSRPGRRQSVYRNDNSPSGVDVIESSASRRMRGSDSRPVKKNKDDVPIFLAKKTNPNERSKPPLHKHASYMEDDDKLSHVKDAGPRSGRFREDDASDATSRRKFGQDNSFKNDQSGVPALESSLSRRSGRRVAARNSNSKSKEKDQLTRNASHLDNKDKPFGNHLYKDSNSFGGTPQKANDWEQKNKKFGSISPVQSSNTDQIMKIREEIREEEQRRKELEQEYRAQIKSMKGKHSSDMDKMQPPKNTDSERKELLKSLTQKLDREIERIQKQHEATMELEDQQHRSNLEREKISADQNAALIKRQLEQQIQIAELVKNVQSSSTKLESIMKTNMDISEDSLRDRQKKTLELEREVNEKLTALVIKQRTYNDLEKKLDGVMKDYETLRAEKLRLQERDTFQFSDQAERYKINENKLIQEVTLLKLKVENQKEKQARLEKLLQDEVLRKQQELEDEKERFEREKCDADEQQREYDKKIQLKYLEIDERKKTLNESETYLLKKVQTLDHKNEVVARETDALRYKMEQLDSERVKFGDKAYMAQQTSIKVFEESEYVAAHRKEYEEDRAELEKMRYELEAEKAHARAEHLKLEHKRTEISMRERMIDQLKLNKVQEDLDTHQRVHQSAKPYQSEINSAVNSGLDFYRKSNNVENLSFNRLRSPMTSQKQEDIDRSSANQTIEKRSRNLDDSKERKIEEMYAKVNKRMEDAKSNPRIEEDDEAYDFNDFDESEEDDQ</sequence>
<feature type="compositionally biased region" description="Basic and acidic residues" evidence="2">
    <location>
        <begin position="896"/>
        <end position="931"/>
    </location>
</feature>
<dbReference type="EMBL" id="CAMPGE010024844">
    <property type="protein sequence ID" value="CAI2382660.1"/>
    <property type="molecule type" value="Genomic_DNA"/>
</dbReference>
<feature type="compositionally biased region" description="Basic and acidic residues" evidence="2">
    <location>
        <begin position="250"/>
        <end position="264"/>
    </location>
</feature>
<feature type="compositionally biased region" description="Polar residues" evidence="2">
    <location>
        <begin position="411"/>
        <end position="420"/>
    </location>
</feature>
<dbReference type="AlphaFoldDB" id="A0AAD1Y2D6"/>